<name>A0AAD9IXM4_9ANNE</name>
<sequence>MYTKGAVKHRSSAPATYKYRATDDNFEGYTAARRQYKNAYRRAIAVRINDYVEGWYNRFNNMATNQSPIPIYKMIHPLHTESQNVNPQLSLRCFTTNARNIVEYLPPFLTPGNS</sequence>
<gene>
    <name evidence="1" type="ORF">LSH36_987g00024</name>
</gene>
<proteinExistence type="predicted"/>
<evidence type="ECO:0000313" key="2">
    <source>
        <dbReference type="Proteomes" id="UP001208570"/>
    </source>
</evidence>
<dbReference type="EMBL" id="JAODUP010000987">
    <property type="protein sequence ID" value="KAK2142185.1"/>
    <property type="molecule type" value="Genomic_DNA"/>
</dbReference>
<organism evidence="1 2">
    <name type="scientific">Paralvinella palmiformis</name>
    <dbReference type="NCBI Taxonomy" id="53620"/>
    <lineage>
        <taxon>Eukaryota</taxon>
        <taxon>Metazoa</taxon>
        <taxon>Spiralia</taxon>
        <taxon>Lophotrochozoa</taxon>
        <taxon>Annelida</taxon>
        <taxon>Polychaeta</taxon>
        <taxon>Sedentaria</taxon>
        <taxon>Canalipalpata</taxon>
        <taxon>Terebellida</taxon>
        <taxon>Terebelliformia</taxon>
        <taxon>Alvinellidae</taxon>
        <taxon>Paralvinella</taxon>
    </lineage>
</organism>
<evidence type="ECO:0000313" key="1">
    <source>
        <dbReference type="EMBL" id="KAK2142185.1"/>
    </source>
</evidence>
<accession>A0AAD9IXM4</accession>
<protein>
    <submittedName>
        <fullName evidence="1">Uncharacterized protein</fullName>
    </submittedName>
</protein>
<dbReference type="AlphaFoldDB" id="A0AAD9IXM4"/>
<keyword evidence="2" id="KW-1185">Reference proteome</keyword>
<comment type="caution">
    <text evidence="1">The sequence shown here is derived from an EMBL/GenBank/DDBJ whole genome shotgun (WGS) entry which is preliminary data.</text>
</comment>
<reference evidence="1" key="1">
    <citation type="journal article" date="2023" name="Mol. Biol. Evol.">
        <title>Third-Generation Sequencing Reveals the Adaptive Role of the Epigenome in Three Deep-Sea Polychaetes.</title>
        <authorList>
            <person name="Perez M."/>
            <person name="Aroh O."/>
            <person name="Sun Y."/>
            <person name="Lan Y."/>
            <person name="Juniper S.K."/>
            <person name="Young C.R."/>
            <person name="Angers B."/>
            <person name="Qian P.Y."/>
        </authorList>
    </citation>
    <scope>NUCLEOTIDE SEQUENCE</scope>
    <source>
        <strain evidence="1">P08H-3</strain>
    </source>
</reference>
<dbReference type="Proteomes" id="UP001208570">
    <property type="component" value="Unassembled WGS sequence"/>
</dbReference>